<reference evidence="2" key="1">
    <citation type="submission" date="2021-06" db="EMBL/GenBank/DDBJ databases">
        <authorList>
            <person name="Kallberg Y."/>
            <person name="Tangrot J."/>
            <person name="Rosling A."/>
        </authorList>
    </citation>
    <scope>NUCLEOTIDE SEQUENCE</scope>
    <source>
        <strain evidence="2">FL130A</strain>
    </source>
</reference>
<dbReference type="Proteomes" id="UP000789508">
    <property type="component" value="Unassembled WGS sequence"/>
</dbReference>
<name>A0A9N9I406_9GLOM</name>
<protein>
    <submittedName>
        <fullName evidence="2">2858_t:CDS:1</fullName>
    </submittedName>
</protein>
<evidence type="ECO:0000313" key="2">
    <source>
        <dbReference type="EMBL" id="CAG8719700.1"/>
    </source>
</evidence>
<feature type="coiled-coil region" evidence="1">
    <location>
        <begin position="53"/>
        <end position="87"/>
    </location>
</feature>
<proteinExistence type="predicted"/>
<gene>
    <name evidence="2" type="ORF">ALEPTO_LOCUS12219</name>
</gene>
<keyword evidence="1" id="KW-0175">Coiled coil</keyword>
<dbReference type="OrthoDB" id="2468635at2759"/>
<sequence length="142" mass="16560">GHPRINEFRQCLDSITSLKVEISGFNKKQIRYINSMLNGKVAAEKKKKVATLVSKFREEITMLMNELNKKNKKITELGEKYKDLSAKYHAIKKDHDTGDGYYTESRQLLECENTNLEFFEEIEAITTRNSELENNLQLIQQQ</sequence>
<accession>A0A9N9I406</accession>
<evidence type="ECO:0000313" key="3">
    <source>
        <dbReference type="Proteomes" id="UP000789508"/>
    </source>
</evidence>
<feature type="non-terminal residue" evidence="2">
    <location>
        <position position="142"/>
    </location>
</feature>
<comment type="caution">
    <text evidence="2">The sequence shown here is derived from an EMBL/GenBank/DDBJ whole genome shotgun (WGS) entry which is preliminary data.</text>
</comment>
<organism evidence="2 3">
    <name type="scientific">Ambispora leptoticha</name>
    <dbReference type="NCBI Taxonomy" id="144679"/>
    <lineage>
        <taxon>Eukaryota</taxon>
        <taxon>Fungi</taxon>
        <taxon>Fungi incertae sedis</taxon>
        <taxon>Mucoromycota</taxon>
        <taxon>Glomeromycotina</taxon>
        <taxon>Glomeromycetes</taxon>
        <taxon>Archaeosporales</taxon>
        <taxon>Ambisporaceae</taxon>
        <taxon>Ambispora</taxon>
    </lineage>
</organism>
<keyword evidence="3" id="KW-1185">Reference proteome</keyword>
<dbReference type="EMBL" id="CAJVPS010025710">
    <property type="protein sequence ID" value="CAG8719700.1"/>
    <property type="molecule type" value="Genomic_DNA"/>
</dbReference>
<evidence type="ECO:0000256" key="1">
    <source>
        <dbReference type="SAM" id="Coils"/>
    </source>
</evidence>
<feature type="non-terminal residue" evidence="2">
    <location>
        <position position="1"/>
    </location>
</feature>
<dbReference type="AlphaFoldDB" id="A0A9N9I406"/>